<feature type="transmembrane region" description="Helical" evidence="5">
    <location>
        <begin position="61"/>
        <end position="79"/>
    </location>
</feature>
<dbReference type="GO" id="GO:0016020">
    <property type="term" value="C:membrane"/>
    <property type="evidence" value="ECO:0007669"/>
    <property type="project" value="UniProtKB-SubCell"/>
</dbReference>
<proteinExistence type="predicted"/>
<evidence type="ECO:0000313" key="7">
    <source>
        <dbReference type="EMBL" id="QBD79862.1"/>
    </source>
</evidence>
<dbReference type="RefSeq" id="WP_129890928.1">
    <property type="nucleotide sequence ID" value="NZ_CP035758.1"/>
</dbReference>
<evidence type="ECO:0000256" key="2">
    <source>
        <dbReference type="ARBA" id="ARBA00022692"/>
    </source>
</evidence>
<feature type="transmembrane region" description="Helical" evidence="5">
    <location>
        <begin position="18"/>
        <end position="41"/>
    </location>
</feature>
<feature type="transmembrane region" description="Helical" evidence="5">
    <location>
        <begin position="167"/>
        <end position="185"/>
    </location>
</feature>
<dbReference type="PANTHER" id="PTHR38480">
    <property type="entry name" value="SLR0254 PROTEIN"/>
    <property type="match status" value="1"/>
</dbReference>
<organism evidence="7 8">
    <name type="scientific">Ktedonosporobacter rubrisoli</name>
    <dbReference type="NCBI Taxonomy" id="2509675"/>
    <lineage>
        <taxon>Bacteria</taxon>
        <taxon>Bacillati</taxon>
        <taxon>Chloroflexota</taxon>
        <taxon>Ktedonobacteria</taxon>
        <taxon>Ktedonobacterales</taxon>
        <taxon>Ktedonosporobacteraceae</taxon>
        <taxon>Ktedonosporobacter</taxon>
    </lineage>
</organism>
<evidence type="ECO:0000256" key="4">
    <source>
        <dbReference type="ARBA" id="ARBA00023136"/>
    </source>
</evidence>
<dbReference type="OrthoDB" id="9787732at2"/>
<protein>
    <submittedName>
        <fullName evidence="7">RDD family protein</fullName>
    </submittedName>
</protein>
<evidence type="ECO:0000259" key="6">
    <source>
        <dbReference type="Pfam" id="PF06271"/>
    </source>
</evidence>
<keyword evidence="3 5" id="KW-1133">Transmembrane helix</keyword>
<sequence length="269" mass="29515">MAIAAPALVDVHILQRRILATILDGLAIMLIMFLVNMFFGTMYVTGGSVPGDYTVTYSTDWPWYFVVAFAYFFLFELILGQTPGKSLCGLMVVDLNGQRLTLRTALIRNLLRYVDAFPGFYLVGGIVMLNTSQRQRLGDIVAGTLVVRRSSVPTPTLTTGLGKTEKLVAAVCLLVLFACACYGYFTRPARVIDEMSITQNPVFGDAPMLPHTLKLANPSWGIGTVTYPIEYKVREADGIHACHGQIELHFNPIGGWGLPSGNTNCNKKI</sequence>
<keyword evidence="8" id="KW-1185">Reference proteome</keyword>
<feature type="domain" description="RDD" evidence="6">
    <location>
        <begin position="15"/>
        <end position="143"/>
    </location>
</feature>
<keyword evidence="2 5" id="KW-0812">Transmembrane</keyword>
<dbReference type="EMBL" id="CP035758">
    <property type="protein sequence ID" value="QBD79862.1"/>
    <property type="molecule type" value="Genomic_DNA"/>
</dbReference>
<keyword evidence="4 5" id="KW-0472">Membrane</keyword>
<dbReference type="PANTHER" id="PTHR38480:SF1">
    <property type="entry name" value="SLR0254 PROTEIN"/>
    <property type="match status" value="1"/>
</dbReference>
<dbReference type="KEGG" id="kbs:EPA93_29335"/>
<evidence type="ECO:0000256" key="1">
    <source>
        <dbReference type="ARBA" id="ARBA00004141"/>
    </source>
</evidence>
<feature type="transmembrane region" description="Helical" evidence="5">
    <location>
        <begin position="110"/>
        <end position="129"/>
    </location>
</feature>
<dbReference type="Pfam" id="PF06271">
    <property type="entry name" value="RDD"/>
    <property type="match status" value="1"/>
</dbReference>
<dbReference type="Proteomes" id="UP000290365">
    <property type="component" value="Chromosome"/>
</dbReference>
<accession>A0A4P6JWT1</accession>
<evidence type="ECO:0000256" key="3">
    <source>
        <dbReference type="ARBA" id="ARBA00022989"/>
    </source>
</evidence>
<reference evidence="7 8" key="1">
    <citation type="submission" date="2019-01" db="EMBL/GenBank/DDBJ databases">
        <title>Ktedonosporobacter rubrisoli SCAWS-G2.</title>
        <authorList>
            <person name="Huang Y."/>
            <person name="Yan B."/>
        </authorList>
    </citation>
    <scope>NUCLEOTIDE SEQUENCE [LARGE SCALE GENOMIC DNA]</scope>
    <source>
        <strain evidence="7 8">SCAWS-G2</strain>
    </source>
</reference>
<evidence type="ECO:0000313" key="8">
    <source>
        <dbReference type="Proteomes" id="UP000290365"/>
    </source>
</evidence>
<evidence type="ECO:0000256" key="5">
    <source>
        <dbReference type="SAM" id="Phobius"/>
    </source>
</evidence>
<dbReference type="InterPro" id="IPR010432">
    <property type="entry name" value="RDD"/>
</dbReference>
<dbReference type="AlphaFoldDB" id="A0A4P6JWT1"/>
<gene>
    <name evidence="7" type="ORF">EPA93_29335</name>
</gene>
<name>A0A4P6JWT1_KTERU</name>
<comment type="subcellular location">
    <subcellularLocation>
        <location evidence="1">Membrane</location>
        <topology evidence="1">Multi-pass membrane protein</topology>
    </subcellularLocation>
</comment>